<evidence type="ECO:0000256" key="14">
    <source>
        <dbReference type="ARBA" id="ARBA00032688"/>
    </source>
</evidence>
<keyword evidence="11" id="KW-0496">Mitochondrion</keyword>
<evidence type="ECO:0000256" key="9">
    <source>
        <dbReference type="ARBA" id="ARBA00022982"/>
    </source>
</evidence>
<dbReference type="PANTHER" id="PTHR15082">
    <property type="entry name" value="NADH-UBIQUINONE OXIDOREDUCTASE B12 SUBUNIT"/>
    <property type="match status" value="1"/>
</dbReference>
<sequence length="111" mass="12643">MGGHGHHHGPPPDPYRIPNASEYDTISHPELIRFQQRLAKHGLKDPWIRNYNWRFDKKYGTKMSRLGSLVFCGVPLGVGMFIATLGIEKAFGIDWHAHHHAHEEGHGEAHH</sequence>
<evidence type="ECO:0000256" key="11">
    <source>
        <dbReference type="ARBA" id="ARBA00023128"/>
    </source>
</evidence>
<protein>
    <recommendedName>
        <fullName evidence="4">NADH dehydrogenase [ubiquinone] 1 beta subcomplex subunit 3</fullName>
    </recommendedName>
    <alternativeName>
        <fullName evidence="13">Complex I-B12</fullName>
    </alternativeName>
    <alternativeName>
        <fullName evidence="14">NADH-ubiquinone oxidoreductase B12 subunit</fullName>
    </alternativeName>
</protein>
<evidence type="ECO:0000256" key="12">
    <source>
        <dbReference type="ARBA" id="ARBA00023136"/>
    </source>
</evidence>
<evidence type="ECO:0000256" key="16">
    <source>
        <dbReference type="SAM" id="Phobius"/>
    </source>
</evidence>
<gene>
    <name evidence="17" type="ORF">HICCMSTLAB_LOCUS8119</name>
</gene>
<dbReference type="GO" id="GO:0005743">
    <property type="term" value="C:mitochondrial inner membrane"/>
    <property type="evidence" value="ECO:0007669"/>
    <property type="project" value="UniProtKB-SubCell"/>
</dbReference>
<feature type="transmembrane region" description="Helical" evidence="16">
    <location>
        <begin position="66"/>
        <end position="87"/>
    </location>
</feature>
<evidence type="ECO:0000256" key="7">
    <source>
        <dbReference type="ARBA" id="ARBA00022692"/>
    </source>
</evidence>
<organism evidence="17 18">
    <name type="scientific">Cotesia congregata</name>
    <name type="common">Parasitoid wasp</name>
    <name type="synonym">Apanteles congregatus</name>
    <dbReference type="NCBI Taxonomy" id="51543"/>
    <lineage>
        <taxon>Eukaryota</taxon>
        <taxon>Metazoa</taxon>
        <taxon>Ecdysozoa</taxon>
        <taxon>Arthropoda</taxon>
        <taxon>Hexapoda</taxon>
        <taxon>Insecta</taxon>
        <taxon>Pterygota</taxon>
        <taxon>Neoptera</taxon>
        <taxon>Endopterygota</taxon>
        <taxon>Hymenoptera</taxon>
        <taxon>Apocrita</taxon>
        <taxon>Ichneumonoidea</taxon>
        <taxon>Braconidae</taxon>
        <taxon>Microgastrinae</taxon>
        <taxon>Cotesia</taxon>
    </lineage>
</organism>
<evidence type="ECO:0000256" key="2">
    <source>
        <dbReference type="ARBA" id="ARBA00004298"/>
    </source>
</evidence>
<comment type="caution">
    <text evidence="17">The sequence shown here is derived from an EMBL/GenBank/DDBJ whole genome shotgun (WGS) entry which is preliminary data.</text>
</comment>
<evidence type="ECO:0000256" key="4">
    <source>
        <dbReference type="ARBA" id="ARBA00018680"/>
    </source>
</evidence>
<dbReference type="AlphaFoldDB" id="A0A8J2MJW4"/>
<comment type="function">
    <text evidence="1">Accessory subunit of the mitochondrial membrane respiratory chain NADH dehydrogenase (Complex I), that is believed not to be involved in catalysis. Complex I functions in the transfer of electrons from NADH to the respiratory chain. The immediate electron acceptor for the enzyme is believed to be ubiquinone.</text>
</comment>
<evidence type="ECO:0000256" key="10">
    <source>
        <dbReference type="ARBA" id="ARBA00022989"/>
    </source>
</evidence>
<keyword evidence="12 16" id="KW-0472">Membrane</keyword>
<dbReference type="GO" id="GO:0032981">
    <property type="term" value="P:mitochondrial respiratory chain complex I assembly"/>
    <property type="evidence" value="ECO:0007669"/>
    <property type="project" value="TreeGrafter"/>
</dbReference>
<evidence type="ECO:0000256" key="15">
    <source>
        <dbReference type="SAM" id="MobiDB-lite"/>
    </source>
</evidence>
<keyword evidence="9" id="KW-0249">Electron transport</keyword>
<comment type="subcellular location">
    <subcellularLocation>
        <location evidence="2">Mitochondrion inner membrane</location>
        <topology evidence="2">Single-pass membrane protein</topology>
        <orientation evidence="2">Matrix side</orientation>
    </subcellularLocation>
</comment>
<name>A0A8J2MJW4_COTCN</name>
<dbReference type="InterPro" id="IPR012576">
    <property type="entry name" value="NDUFB3"/>
</dbReference>
<proteinExistence type="inferred from homology"/>
<evidence type="ECO:0000256" key="1">
    <source>
        <dbReference type="ARBA" id="ARBA00003195"/>
    </source>
</evidence>
<keyword evidence="8" id="KW-0999">Mitochondrion inner membrane</keyword>
<evidence type="ECO:0000313" key="17">
    <source>
        <dbReference type="EMBL" id="CAG5096257.1"/>
    </source>
</evidence>
<dbReference type="PANTHER" id="PTHR15082:SF2">
    <property type="entry name" value="NADH DEHYDROGENASE [UBIQUINONE] 1 BETA SUBCOMPLEX SUBUNIT 3"/>
    <property type="match status" value="1"/>
</dbReference>
<evidence type="ECO:0000256" key="5">
    <source>
        <dbReference type="ARBA" id="ARBA00022448"/>
    </source>
</evidence>
<evidence type="ECO:0000256" key="3">
    <source>
        <dbReference type="ARBA" id="ARBA00005667"/>
    </source>
</evidence>
<dbReference type="GO" id="GO:0022900">
    <property type="term" value="P:electron transport chain"/>
    <property type="evidence" value="ECO:0007669"/>
    <property type="project" value="InterPro"/>
</dbReference>
<dbReference type="EMBL" id="CAJNRD030001121">
    <property type="protein sequence ID" value="CAG5096257.1"/>
    <property type="molecule type" value="Genomic_DNA"/>
</dbReference>
<keyword evidence="18" id="KW-1185">Reference proteome</keyword>
<keyword evidence="5" id="KW-0813">Transport</keyword>
<evidence type="ECO:0000256" key="13">
    <source>
        <dbReference type="ARBA" id="ARBA00030217"/>
    </source>
</evidence>
<accession>A0A8J2MJW4</accession>
<keyword evidence="7 16" id="KW-0812">Transmembrane</keyword>
<dbReference type="OrthoDB" id="521512at2759"/>
<evidence type="ECO:0000256" key="8">
    <source>
        <dbReference type="ARBA" id="ARBA00022792"/>
    </source>
</evidence>
<keyword evidence="6" id="KW-0679">Respiratory chain</keyword>
<feature type="region of interest" description="Disordered" evidence="15">
    <location>
        <begin position="1"/>
        <end position="21"/>
    </location>
</feature>
<dbReference type="Pfam" id="PF08122">
    <property type="entry name" value="NDUF_B12"/>
    <property type="match status" value="1"/>
</dbReference>
<reference evidence="17" key="1">
    <citation type="submission" date="2021-04" db="EMBL/GenBank/DDBJ databases">
        <authorList>
            <person name="Chebbi M.A.C M."/>
        </authorList>
    </citation>
    <scope>NUCLEOTIDE SEQUENCE</scope>
</reference>
<dbReference type="Proteomes" id="UP000786811">
    <property type="component" value="Unassembled WGS sequence"/>
</dbReference>
<evidence type="ECO:0000256" key="6">
    <source>
        <dbReference type="ARBA" id="ARBA00022660"/>
    </source>
</evidence>
<comment type="similarity">
    <text evidence="3">Belongs to the complex I NDUFB3 subunit family.</text>
</comment>
<evidence type="ECO:0000313" key="18">
    <source>
        <dbReference type="Proteomes" id="UP000786811"/>
    </source>
</evidence>
<keyword evidence="10 16" id="KW-1133">Transmembrane helix</keyword>